<protein>
    <submittedName>
        <fullName evidence="12">Phosphomannomutase</fullName>
    </submittedName>
</protein>
<dbReference type="Pfam" id="PF00408">
    <property type="entry name" value="PGM_PMM_IV"/>
    <property type="match status" value="1"/>
</dbReference>
<keyword evidence="13" id="KW-1185">Reference proteome</keyword>
<name>A0A1M4VZW6_9FIRM</name>
<dbReference type="Pfam" id="PF02878">
    <property type="entry name" value="PGM_PMM_I"/>
    <property type="match status" value="1"/>
</dbReference>
<dbReference type="InterPro" id="IPR005843">
    <property type="entry name" value="A-D-PHexomutase_C"/>
</dbReference>
<dbReference type="GO" id="GO:0000287">
    <property type="term" value="F:magnesium ion binding"/>
    <property type="evidence" value="ECO:0007669"/>
    <property type="project" value="InterPro"/>
</dbReference>
<evidence type="ECO:0000259" key="9">
    <source>
        <dbReference type="Pfam" id="PF02878"/>
    </source>
</evidence>
<sequence length="453" mass="50549">MAVNERIFRQYDIRGIFGEDLTVQDAALIGRAFGTFLRQKGESSAIVGRDNRESSPVLHEHLVKGLLETGVNVIDIGVVISPIFYYATHLYGINAGIMITASHNPAKYNGFKVQYGGRTLYGEELQQLKTMAERGDFEKGSGRLTCRWPVEDYINMMKEKIVLGGRKIKVVVDCGNGTAGLFAPTVIRALGCDVIPLYCESDPAFPNHFPDPVKPENLRDLIAAVKENKADLGIGFDGDGDRLGVVDEQGNILWGDMLMILFWREILPQYPGADAIVEVKCSDLLVNEIRRLGGKPFFYKTGHSLIKAKMKELNAVFTGEMSGHMFFADEYYGYDDALYAAARLLRILSNSDKPLSELLSDVPKTYCTPEIRVPCEEDKKFQYVSHAKNYFKDKGYPFIDVDGVRVQFANGWGLVRASNTGPELIIRCEACSQDQLETIKQEIARSIFPLKVA</sequence>
<feature type="domain" description="Alpha-D-phosphohexomutase alpha/beta/alpha" evidence="11">
    <location>
        <begin position="254"/>
        <end position="366"/>
    </location>
</feature>
<dbReference type="SUPFAM" id="SSF55957">
    <property type="entry name" value="Phosphoglucomutase, C-terminal domain"/>
    <property type="match status" value="1"/>
</dbReference>
<keyword evidence="5 7" id="KW-0460">Magnesium</keyword>
<dbReference type="AlphaFoldDB" id="A0A1M4VZW6"/>
<evidence type="ECO:0000256" key="5">
    <source>
        <dbReference type="ARBA" id="ARBA00022842"/>
    </source>
</evidence>
<dbReference type="InterPro" id="IPR005846">
    <property type="entry name" value="A-D-PHexomutase_a/b/a-III"/>
</dbReference>
<dbReference type="SUPFAM" id="SSF53738">
    <property type="entry name" value="Phosphoglucomutase, first 3 domains"/>
    <property type="match status" value="3"/>
</dbReference>
<feature type="domain" description="Alpha-D-phosphohexomutase alpha/beta/alpha" evidence="9">
    <location>
        <begin position="6"/>
        <end position="137"/>
    </location>
</feature>
<evidence type="ECO:0000256" key="6">
    <source>
        <dbReference type="ARBA" id="ARBA00023235"/>
    </source>
</evidence>
<accession>A0A1M4VZW6</accession>
<evidence type="ECO:0000259" key="10">
    <source>
        <dbReference type="Pfam" id="PF02879"/>
    </source>
</evidence>
<evidence type="ECO:0000313" key="13">
    <source>
        <dbReference type="Proteomes" id="UP000184148"/>
    </source>
</evidence>
<dbReference type="EMBL" id="FQUY01000005">
    <property type="protein sequence ID" value="SHE74440.1"/>
    <property type="molecule type" value="Genomic_DNA"/>
</dbReference>
<proteinExistence type="inferred from homology"/>
<dbReference type="GO" id="GO:0005975">
    <property type="term" value="P:carbohydrate metabolic process"/>
    <property type="evidence" value="ECO:0007669"/>
    <property type="project" value="InterPro"/>
</dbReference>
<feature type="domain" description="Alpha-D-phosphohexomutase C-terminal" evidence="8">
    <location>
        <begin position="370"/>
        <end position="445"/>
    </location>
</feature>
<dbReference type="OrthoDB" id="9806956at2"/>
<gene>
    <name evidence="12" type="ORF">SAMN02745133_01052</name>
</gene>
<dbReference type="InterPro" id="IPR016055">
    <property type="entry name" value="A-D-PHexomutase_a/b/a-I/II/III"/>
</dbReference>
<dbReference type="PRINTS" id="PR00509">
    <property type="entry name" value="PGMPMM"/>
</dbReference>
<dbReference type="PANTHER" id="PTHR43771">
    <property type="entry name" value="PHOSPHOMANNOMUTASE"/>
    <property type="match status" value="1"/>
</dbReference>
<dbReference type="Proteomes" id="UP000184148">
    <property type="component" value="Unassembled WGS sequence"/>
</dbReference>
<organism evidence="12 13">
    <name type="scientific">Desulforamulus putei DSM 12395</name>
    <dbReference type="NCBI Taxonomy" id="1121429"/>
    <lineage>
        <taxon>Bacteria</taxon>
        <taxon>Bacillati</taxon>
        <taxon>Bacillota</taxon>
        <taxon>Clostridia</taxon>
        <taxon>Eubacteriales</taxon>
        <taxon>Peptococcaceae</taxon>
        <taxon>Desulforamulus</taxon>
    </lineage>
</organism>
<reference evidence="13" key="1">
    <citation type="submission" date="2016-11" db="EMBL/GenBank/DDBJ databases">
        <authorList>
            <person name="Varghese N."/>
            <person name="Submissions S."/>
        </authorList>
    </citation>
    <scope>NUCLEOTIDE SEQUENCE [LARGE SCALE GENOMIC DNA]</scope>
    <source>
        <strain evidence="13">DSM 12395</strain>
    </source>
</reference>
<dbReference type="GO" id="GO:0016868">
    <property type="term" value="F:intramolecular phosphotransferase activity"/>
    <property type="evidence" value="ECO:0007669"/>
    <property type="project" value="InterPro"/>
</dbReference>
<evidence type="ECO:0000256" key="7">
    <source>
        <dbReference type="RuleBase" id="RU004326"/>
    </source>
</evidence>
<evidence type="ECO:0000256" key="2">
    <source>
        <dbReference type="ARBA" id="ARBA00010231"/>
    </source>
</evidence>
<evidence type="ECO:0000259" key="8">
    <source>
        <dbReference type="Pfam" id="PF00408"/>
    </source>
</evidence>
<comment type="similarity">
    <text evidence="2 7">Belongs to the phosphohexose mutase family.</text>
</comment>
<dbReference type="Gene3D" id="3.30.310.50">
    <property type="entry name" value="Alpha-D-phosphohexomutase, C-terminal domain"/>
    <property type="match status" value="1"/>
</dbReference>
<evidence type="ECO:0000259" key="11">
    <source>
        <dbReference type="Pfam" id="PF02880"/>
    </source>
</evidence>
<keyword evidence="4 7" id="KW-0479">Metal-binding</keyword>
<dbReference type="InterPro" id="IPR005841">
    <property type="entry name" value="Alpha-D-phosphohexomutase_SF"/>
</dbReference>
<dbReference type="RefSeq" id="WP_073236809.1">
    <property type="nucleotide sequence ID" value="NZ_FQUY01000005.1"/>
</dbReference>
<dbReference type="Pfam" id="PF02879">
    <property type="entry name" value="PGM_PMM_II"/>
    <property type="match status" value="1"/>
</dbReference>
<evidence type="ECO:0000256" key="3">
    <source>
        <dbReference type="ARBA" id="ARBA00022553"/>
    </source>
</evidence>
<evidence type="ECO:0000256" key="1">
    <source>
        <dbReference type="ARBA" id="ARBA00001946"/>
    </source>
</evidence>
<dbReference type="InterPro" id="IPR036900">
    <property type="entry name" value="A-D-PHexomutase_C_sf"/>
</dbReference>
<evidence type="ECO:0000256" key="4">
    <source>
        <dbReference type="ARBA" id="ARBA00022723"/>
    </source>
</evidence>
<dbReference type="InterPro" id="IPR005844">
    <property type="entry name" value="A-D-PHexomutase_a/b/a-I"/>
</dbReference>
<dbReference type="PROSITE" id="PS00710">
    <property type="entry name" value="PGM_PMM"/>
    <property type="match status" value="1"/>
</dbReference>
<keyword evidence="3" id="KW-0597">Phosphoprotein</keyword>
<dbReference type="Pfam" id="PF02880">
    <property type="entry name" value="PGM_PMM_III"/>
    <property type="match status" value="1"/>
</dbReference>
<dbReference type="Gene3D" id="3.40.120.10">
    <property type="entry name" value="Alpha-D-Glucose-1,6-Bisphosphate, subunit A, domain 3"/>
    <property type="match status" value="3"/>
</dbReference>
<feature type="domain" description="Alpha-D-phosphohexomutase alpha/beta/alpha" evidence="10">
    <location>
        <begin position="151"/>
        <end position="250"/>
    </location>
</feature>
<comment type="cofactor">
    <cofactor evidence="1">
        <name>Mg(2+)</name>
        <dbReference type="ChEBI" id="CHEBI:18420"/>
    </cofactor>
</comment>
<dbReference type="CDD" id="cd03089">
    <property type="entry name" value="PMM_PGM"/>
    <property type="match status" value="1"/>
</dbReference>
<dbReference type="InterPro" id="IPR005845">
    <property type="entry name" value="A-D-PHexomutase_a/b/a-II"/>
</dbReference>
<dbReference type="PANTHER" id="PTHR43771:SF2">
    <property type="entry name" value="PHOSPHOMANNOMUTASE_PHOSPHOGLUCOMUTASE"/>
    <property type="match status" value="1"/>
</dbReference>
<evidence type="ECO:0000313" key="12">
    <source>
        <dbReference type="EMBL" id="SHE74440.1"/>
    </source>
</evidence>
<dbReference type="InterPro" id="IPR016066">
    <property type="entry name" value="A-D-PHexomutase_CS"/>
</dbReference>
<dbReference type="STRING" id="1121429.SAMN02745133_01052"/>
<keyword evidence="6" id="KW-0413">Isomerase</keyword>